<dbReference type="Gene3D" id="3.30.160.60">
    <property type="entry name" value="Classic Zinc Finger"/>
    <property type="match status" value="1"/>
</dbReference>
<dbReference type="Proteomes" id="UP001374579">
    <property type="component" value="Unassembled WGS sequence"/>
</dbReference>
<dbReference type="SUPFAM" id="SSF69322">
    <property type="entry name" value="Tricorn protease domain 2"/>
    <property type="match status" value="1"/>
</dbReference>
<gene>
    <name evidence="2" type="ORF">V1264_008292</name>
</gene>
<comment type="caution">
    <text evidence="2">The sequence shown here is derived from an EMBL/GenBank/DDBJ whole genome shotgun (WGS) entry which is preliminary data.</text>
</comment>
<evidence type="ECO:0000313" key="3">
    <source>
        <dbReference type="Proteomes" id="UP001374579"/>
    </source>
</evidence>
<proteinExistence type="predicted"/>
<feature type="coiled-coil region" evidence="1">
    <location>
        <begin position="120"/>
        <end position="147"/>
    </location>
</feature>
<dbReference type="AlphaFoldDB" id="A0AAN9AT87"/>
<reference evidence="2 3" key="1">
    <citation type="submission" date="2024-02" db="EMBL/GenBank/DDBJ databases">
        <title>Chromosome-scale genome assembly of the rough periwinkle Littorina saxatilis.</title>
        <authorList>
            <person name="De Jode A."/>
            <person name="Faria R."/>
            <person name="Formenti G."/>
            <person name="Sims Y."/>
            <person name="Smith T.P."/>
            <person name="Tracey A."/>
            <person name="Wood J.M.D."/>
            <person name="Zagrodzka Z.B."/>
            <person name="Johannesson K."/>
            <person name="Butlin R.K."/>
            <person name="Leder E.H."/>
        </authorList>
    </citation>
    <scope>NUCLEOTIDE SEQUENCE [LARGE SCALE GENOMIC DNA]</scope>
    <source>
        <strain evidence="2">Snail1</strain>
        <tissue evidence="2">Muscle</tissue>
    </source>
</reference>
<keyword evidence="1" id="KW-0175">Coiled coil</keyword>
<name>A0AAN9AT87_9CAEN</name>
<accession>A0AAN9AT87</accession>
<keyword evidence="3" id="KW-1185">Reference proteome</keyword>
<dbReference type="CDD" id="cd19756">
    <property type="entry name" value="Bbox2"/>
    <property type="match status" value="1"/>
</dbReference>
<dbReference type="PANTHER" id="PTHR25462">
    <property type="entry name" value="BONUS, ISOFORM C-RELATED"/>
    <property type="match status" value="1"/>
</dbReference>
<evidence type="ECO:0008006" key="4">
    <source>
        <dbReference type="Google" id="ProtNLM"/>
    </source>
</evidence>
<dbReference type="SUPFAM" id="SSF57845">
    <property type="entry name" value="B-box zinc-binding domain"/>
    <property type="match status" value="1"/>
</dbReference>
<evidence type="ECO:0000313" key="2">
    <source>
        <dbReference type="EMBL" id="KAK7092564.1"/>
    </source>
</evidence>
<evidence type="ECO:0000256" key="1">
    <source>
        <dbReference type="SAM" id="Coils"/>
    </source>
</evidence>
<dbReference type="EMBL" id="JBAMIC010000021">
    <property type="protein sequence ID" value="KAK7092564.1"/>
    <property type="molecule type" value="Genomic_DNA"/>
</dbReference>
<dbReference type="PANTHER" id="PTHR25462:SF296">
    <property type="entry name" value="MEIOTIC P26, ISOFORM F"/>
    <property type="match status" value="1"/>
</dbReference>
<dbReference type="InterPro" id="IPR047153">
    <property type="entry name" value="TRIM45/56/19-like"/>
</dbReference>
<sequence>MERTTCRYHLGQNLGYLCCQSLICDKCREEEHFDHDFQAVSEVAKERTDELKSLKTKLEYSMKDGADILKRAQNEVVDFEDSVDCAREIMSSKVEAIRKWAEEYQKRADETFERLKKEGKRELTKSVRNIRQELNSLQNQKEDIEKCLQPSQSEQYVVNFSTKYFKEKPEYYPGLFDFRKRLQTYKLRVVLNGNTLESCQHAIEEYMGVPVNVQMSPETDKIPSMCLLPQFRVDPEVNCRVTAILPLQDVVCVTYQNQNDVTNKSSRVAMFTPTGRKLKPEEQVFESAQLEMVHIPSEKLLVYSPKTQHRKMVALGDKLDSGASVPREYIWSQTEDEFYVVREVNPLAATHDKPRPVCSKILSKPVLLGVSRDGKFFAVVTESCEISVYEAGDKGAIVTVEPNRRQKGRPTSICFHQLKDRLVLLVADAAWNHICVIDFRVAKQRVIGPLTLGCDMMTSPSAVTSDGEGRVWIGCEDGQVIVCVPTDNMLLEHPKLVLEEDSDGYLTPLEIAEMYREIGKRDAQGLGVAAALPTISKDEELKGENSAFQRDAEMRRKLSGFYAQQM</sequence>
<protein>
    <recommendedName>
        <fullName evidence="4">B box-type domain-containing protein</fullName>
    </recommendedName>
</protein>
<organism evidence="2 3">
    <name type="scientific">Littorina saxatilis</name>
    <dbReference type="NCBI Taxonomy" id="31220"/>
    <lineage>
        <taxon>Eukaryota</taxon>
        <taxon>Metazoa</taxon>
        <taxon>Spiralia</taxon>
        <taxon>Lophotrochozoa</taxon>
        <taxon>Mollusca</taxon>
        <taxon>Gastropoda</taxon>
        <taxon>Caenogastropoda</taxon>
        <taxon>Littorinimorpha</taxon>
        <taxon>Littorinoidea</taxon>
        <taxon>Littorinidae</taxon>
        <taxon>Littorina</taxon>
    </lineage>
</organism>